<dbReference type="RefSeq" id="WP_208848939.1">
    <property type="nucleotide sequence ID" value="NZ_JAGGDJ010000015.1"/>
</dbReference>
<evidence type="ECO:0000313" key="1">
    <source>
        <dbReference type="EMBL" id="MBO7746145.1"/>
    </source>
</evidence>
<gene>
    <name evidence="1" type="ORF">I8J29_18195</name>
</gene>
<evidence type="ECO:0000313" key="2">
    <source>
        <dbReference type="Proteomes" id="UP000670947"/>
    </source>
</evidence>
<organism evidence="1 2">
    <name type="scientific">Paenibacillus artemisiicola</name>
    <dbReference type="NCBI Taxonomy" id="1172618"/>
    <lineage>
        <taxon>Bacteria</taxon>
        <taxon>Bacillati</taxon>
        <taxon>Bacillota</taxon>
        <taxon>Bacilli</taxon>
        <taxon>Bacillales</taxon>
        <taxon>Paenibacillaceae</taxon>
        <taxon>Paenibacillus</taxon>
    </lineage>
</organism>
<sequence>MELPGLVIERDSQFVNAARNYRVMVDDAEIGRIEDGETVRIPLEPGEYEVYLKIDWCRSNKVAVSMKTDQDLTLRCGCAIRGWHYLNPFSMPYYIFFRRHKYLYLLDKEPVT</sequence>
<proteinExistence type="predicted"/>
<protein>
    <recommendedName>
        <fullName evidence="3">PEGA domain-containing protein</fullName>
    </recommendedName>
</protein>
<accession>A0ABS3WCU5</accession>
<reference evidence="1 2" key="1">
    <citation type="submission" date="2021-03" db="EMBL/GenBank/DDBJ databases">
        <title>Paenibacillus artemisicola MWE-103 whole genome sequence.</title>
        <authorList>
            <person name="Ham Y.J."/>
        </authorList>
    </citation>
    <scope>NUCLEOTIDE SEQUENCE [LARGE SCALE GENOMIC DNA]</scope>
    <source>
        <strain evidence="1 2">MWE-103</strain>
    </source>
</reference>
<dbReference type="Proteomes" id="UP000670947">
    <property type="component" value="Unassembled WGS sequence"/>
</dbReference>
<dbReference type="EMBL" id="JAGGDJ010000015">
    <property type="protein sequence ID" value="MBO7746145.1"/>
    <property type="molecule type" value="Genomic_DNA"/>
</dbReference>
<keyword evidence="2" id="KW-1185">Reference proteome</keyword>
<name>A0ABS3WCU5_9BACL</name>
<comment type="caution">
    <text evidence="1">The sequence shown here is derived from an EMBL/GenBank/DDBJ whole genome shotgun (WGS) entry which is preliminary data.</text>
</comment>
<evidence type="ECO:0008006" key="3">
    <source>
        <dbReference type="Google" id="ProtNLM"/>
    </source>
</evidence>